<dbReference type="SUPFAM" id="SSF103515">
    <property type="entry name" value="Autotransporter"/>
    <property type="match status" value="1"/>
</dbReference>
<evidence type="ECO:0000313" key="3">
    <source>
        <dbReference type="EMBL" id="MFC3193757.1"/>
    </source>
</evidence>
<gene>
    <name evidence="3" type="ORF">ACFODZ_05850</name>
</gene>
<dbReference type="Gene3D" id="2.60.40.10">
    <property type="entry name" value="Immunoglobulins"/>
    <property type="match status" value="1"/>
</dbReference>
<dbReference type="InterPro" id="IPR051172">
    <property type="entry name" value="Chlamydia_OmcB"/>
</dbReference>
<dbReference type="Pfam" id="PF01345">
    <property type="entry name" value="DUF11"/>
    <property type="match status" value="9"/>
</dbReference>
<dbReference type="Gene3D" id="2.40.128.130">
    <property type="entry name" value="Autotransporter beta-domain"/>
    <property type="match status" value="1"/>
</dbReference>
<protein>
    <submittedName>
        <fullName evidence="3">Autotransporter domain-containing protein</fullName>
    </submittedName>
</protein>
<feature type="chain" id="PRO_5045180079" evidence="1">
    <location>
        <begin position="25"/>
        <end position="2161"/>
    </location>
</feature>
<dbReference type="InterPro" id="IPR001434">
    <property type="entry name" value="OmcB-like_DUF11"/>
</dbReference>
<accession>A0ABV7J9C3</accession>
<dbReference type="EMBL" id="JBHRTS010000003">
    <property type="protein sequence ID" value="MFC3193757.1"/>
    <property type="molecule type" value="Genomic_DNA"/>
</dbReference>
<dbReference type="RefSeq" id="WP_198538178.1">
    <property type="nucleotide sequence ID" value="NZ_JBHRTS010000003.1"/>
</dbReference>
<dbReference type="NCBIfam" id="TIGR01451">
    <property type="entry name" value="B_ant_repeat"/>
    <property type="match status" value="5"/>
</dbReference>
<proteinExistence type="predicted"/>
<dbReference type="PANTHER" id="PTHR34819:SF3">
    <property type="entry name" value="CELL SURFACE PROTEIN"/>
    <property type="match status" value="1"/>
</dbReference>
<sequence>MKGFSVNKYIYFVLLLMSSAWVQAQIDLEVLDIGGPYSFPGDGQSHMVNLMISNNGNQDAVAGVTLNFTEDGSVDPSFGFDPNVFSSEWDCPAFDVNKTCTYIGTFAQGTMTFLDVGVVVQPGIFDFAPAFSVQVVDDNGDEINLANNVASVDIQYTTGSQTDFSVNLQNPQPVTFPVAQPGPTEFRTMSFDITNLGPNDEGDQTTVTFDIAPALDGIAPASASSSDPAWNCIQTTGQVICDYFSIYTTGLTTTLDLQIPAPTTAGPVTNAVGVSMFNVLGDINPANNTFQYDVDFTAGPGAAEIEVTKVINGGLTSAPWGTNVTYTVEVNNTGTATANNVALTDTIPPGVSYVSHQNLGPNFICSFAAPTISCNAPTLPNTAAVDGVEITVLVDGNVSDLVTNTASSPFADGDSLNNSDSVSFVIDPFSADLSSTKTVNGATTVTEGDPVEFTIGIVNNGPDDAFDVQLIDDIPVGLTFDAIVTETGISCVFAGGNNQVICDAPTLTSGNSHTAVVRFLTNATGATTNTVTSVSTNPAHFDPFTSDANQATANINIVGPSADLDLTMVADNTTYLVGDLVTLDLTLHNPFASTGAPPNTSVTTTLPAEVVFSSAQVTNVGGWSCVHDGSPAGGDVVCDSQGNPVPIGTNTLIEIIAAAASAGTTITPSAVVTSDFDPNPSNDTASTSFAINPATADLSLIFTSTGGLYVQGDQIAYTAQVANPMVSTANPSDTEVTFNLPFEVIFSSTDVSGAPGWNCIHDGAPSGGDVFCDRGGAAFISNSVDDITVNVLADQVATNAIVTATISSAADINPGNNTANQADVINPAVSDFSIAKTVNGTNFVIGDTFTYVLTVNNPGGSTANPTDVVIEDQLPAEVSFDNFVVGTNLGTPLSCVHDGANTGGQVTCDTGGAPFPVNETVTVDINVTAASANNNVNNTATVETSTDPDGVANNNNDNAPTVVITGPLLTTLTANKAATVAGVTVTEVAYGQAFEYTLEVTNTGANDSINTHISDTLPPEVTLDGFNITGWNCLPLTVGNVGEVVDCTLAAPLVAGNTAQIVLVVTATNNTSVTSITNQMEASGDNTGALVNDTNILSLTQASASLVLTQQPSPVDPGANVTFDVQFNNTGGINLSGAQLNAQLPVGFVYQGFNSDPSTSCTENNGLVSCLSNNPITPGASMTVSLDAITIGEVQANQNYQLSVQANAAELSVPVNASLVTLFSGSDFRVVMRSIPAEINPGDPMTHQAAITNTGNLNLKSVRMDFNVPPNATLSAIQPLQMTCLLNDMQVTCVNQRDVAPGERLIVDYMLQSNPQSTGLISSTVQVMADGISQTASTSTQVSGAQFTNDLSLQKTANQNQVRPGDLFQYQLTVTNLGSNEQAPVTVTDDLPVGVSLRSVNGTGWNCQGSSSLVCTYSNTLNPGASSSLFLNVAAPDQTGIITNTARVSGQADDNPANNESAVSVQVSDGQGGGDVQADIGVLVSTNQPEVIIGEPVTWRFELFNQGPQTAPNVQLDNLFPNGFSADNVVVNNGAECILMSNRLNCQLSALAVGSPVFIELTGRFSAASIGLSLNRVTVVSDATDTNLDNNESEVEVNVVDTPELEADVAIELLAEVQDIRQGEAFNWSLRATNLGPDQAADVQVSATINGLVSDVQVLNSAGWECQASNNSLQCQYPGALMVGLGSTIDLRVITDQVVQQSQPIGISASITTTATDNNLANNQATIDNAVRRTPTEDEIFNLFDGAIGSGASETVKNTIRNVSSYCARSYFTAIEGLCEEFITAARPENREDIINAMEEMTPNEVVGQSTSAAEIITSQLRNVSARLAQLKAGGGSGFSIAGLNGRYGNESIPLGMLAYLNQSEEETGSVSNINDFVSPWGFFVNGTISMGERDATGRELGFDFDTFGLTAGVDYRFSPTKVAGVALGYAHFDSEIQDEAEMKSTGFTLTGYGSMYLKDNLYLDARLSYGNPDFEQQRRIHFSLDDIQIDRIATGKTDASQYSVAMSMGYHFNKNSWNITPNASVNYARTTIDGFAETGAGGFNFAFAEQEVKSLVWSVGASVSRAISLKNGVLAPQFDFNISRETENDGGFLEARFIGAPDDEIFFIGTDEPDRTYGSAGVGLVFIGANGKQAYINYRSIFGLEGFTRGTINIGARFEF</sequence>
<dbReference type="InterPro" id="IPR013783">
    <property type="entry name" value="Ig-like_fold"/>
</dbReference>
<dbReference type="Proteomes" id="UP001595533">
    <property type="component" value="Unassembled WGS sequence"/>
</dbReference>
<reference evidence="4" key="1">
    <citation type="journal article" date="2019" name="Int. J. Syst. Evol. Microbiol.">
        <title>The Global Catalogue of Microorganisms (GCM) 10K type strain sequencing project: providing services to taxonomists for standard genome sequencing and annotation.</title>
        <authorList>
            <consortium name="The Broad Institute Genomics Platform"/>
            <consortium name="The Broad Institute Genome Sequencing Center for Infectious Disease"/>
            <person name="Wu L."/>
            <person name="Ma J."/>
        </authorList>
    </citation>
    <scope>NUCLEOTIDE SEQUENCE [LARGE SCALE GENOMIC DNA]</scope>
    <source>
        <strain evidence="4">KCTC 42953</strain>
    </source>
</reference>
<dbReference type="PANTHER" id="PTHR34819">
    <property type="entry name" value="LARGE CYSTEINE-RICH PERIPLASMIC PROTEIN OMCB"/>
    <property type="match status" value="1"/>
</dbReference>
<dbReference type="Pfam" id="PF03797">
    <property type="entry name" value="Autotransporter"/>
    <property type="match status" value="1"/>
</dbReference>
<organism evidence="3 4">
    <name type="scientific">Marinicella sediminis</name>
    <dbReference type="NCBI Taxonomy" id="1792834"/>
    <lineage>
        <taxon>Bacteria</taxon>
        <taxon>Pseudomonadati</taxon>
        <taxon>Pseudomonadota</taxon>
        <taxon>Gammaproteobacteria</taxon>
        <taxon>Lysobacterales</taxon>
        <taxon>Marinicellaceae</taxon>
        <taxon>Marinicella</taxon>
    </lineage>
</organism>
<evidence type="ECO:0000313" key="4">
    <source>
        <dbReference type="Proteomes" id="UP001595533"/>
    </source>
</evidence>
<evidence type="ECO:0000259" key="2">
    <source>
        <dbReference type="PROSITE" id="PS51208"/>
    </source>
</evidence>
<feature type="domain" description="Autotransporter" evidence="2">
    <location>
        <begin position="1876"/>
        <end position="2161"/>
    </location>
</feature>
<dbReference type="InterPro" id="IPR047589">
    <property type="entry name" value="DUF11_rpt"/>
</dbReference>
<dbReference type="SMART" id="SM00869">
    <property type="entry name" value="Autotransporter"/>
    <property type="match status" value="1"/>
</dbReference>
<dbReference type="InterPro" id="IPR036709">
    <property type="entry name" value="Autotransporte_beta_dom_sf"/>
</dbReference>
<dbReference type="PROSITE" id="PS51208">
    <property type="entry name" value="AUTOTRANSPORTER"/>
    <property type="match status" value="1"/>
</dbReference>
<name>A0ABV7J9C3_9GAMM</name>
<keyword evidence="4" id="KW-1185">Reference proteome</keyword>
<dbReference type="InterPro" id="IPR005546">
    <property type="entry name" value="Autotransporte_beta"/>
</dbReference>
<dbReference type="Gene3D" id="2.60.40.1510">
    <property type="entry name" value="ntegrin, alpha v. Chain A, domain 3"/>
    <property type="match status" value="1"/>
</dbReference>
<keyword evidence="1" id="KW-0732">Signal</keyword>
<feature type="signal peptide" evidence="1">
    <location>
        <begin position="1"/>
        <end position="24"/>
    </location>
</feature>
<evidence type="ECO:0000256" key="1">
    <source>
        <dbReference type="SAM" id="SignalP"/>
    </source>
</evidence>
<comment type="caution">
    <text evidence="3">The sequence shown here is derived from an EMBL/GenBank/DDBJ whole genome shotgun (WGS) entry which is preliminary data.</text>
</comment>